<keyword evidence="2" id="KW-0812">Transmembrane</keyword>
<dbReference type="Proteomes" id="UP000320085">
    <property type="component" value="Unassembled WGS sequence"/>
</dbReference>
<evidence type="ECO:0000256" key="2">
    <source>
        <dbReference type="SAM" id="Phobius"/>
    </source>
</evidence>
<comment type="caution">
    <text evidence="3">The sequence shown here is derived from an EMBL/GenBank/DDBJ whole genome shotgun (WGS) entry which is preliminary data.</text>
</comment>
<name>A0A543PWV8_9MICO</name>
<gene>
    <name evidence="3" type="ORF">FHX52_1702</name>
</gene>
<proteinExistence type="predicted"/>
<feature type="transmembrane region" description="Helical" evidence="2">
    <location>
        <begin position="498"/>
        <end position="525"/>
    </location>
</feature>
<reference evidence="3 4" key="1">
    <citation type="submission" date="2019-06" db="EMBL/GenBank/DDBJ databases">
        <title>Sequencing the genomes of 1000 actinobacteria strains.</title>
        <authorList>
            <person name="Klenk H.-P."/>
        </authorList>
    </citation>
    <scope>NUCLEOTIDE SEQUENCE [LARGE SCALE GENOMIC DNA]</scope>
    <source>
        <strain evidence="3 4">DSM 21776</strain>
    </source>
</reference>
<organism evidence="3 4">
    <name type="scientific">Humibacillus xanthopallidus</name>
    <dbReference type="NCBI Taxonomy" id="412689"/>
    <lineage>
        <taxon>Bacteria</taxon>
        <taxon>Bacillati</taxon>
        <taxon>Actinomycetota</taxon>
        <taxon>Actinomycetes</taxon>
        <taxon>Micrococcales</taxon>
        <taxon>Intrasporangiaceae</taxon>
        <taxon>Humibacillus</taxon>
    </lineage>
</organism>
<evidence type="ECO:0000313" key="3">
    <source>
        <dbReference type="EMBL" id="TQN48563.1"/>
    </source>
</evidence>
<evidence type="ECO:0000256" key="1">
    <source>
        <dbReference type="SAM" id="MobiDB-lite"/>
    </source>
</evidence>
<protein>
    <submittedName>
        <fullName evidence="3">Uncharacterized protein</fullName>
    </submittedName>
</protein>
<dbReference type="AlphaFoldDB" id="A0A543PWV8"/>
<evidence type="ECO:0000313" key="4">
    <source>
        <dbReference type="Proteomes" id="UP000320085"/>
    </source>
</evidence>
<sequence>MSHRPAWRAAAPLWPAALAGSVAMDRPAILRFDTDDFVDRLKAELDDPAREVGALVLRPETWRSPASGLGYVGTEVPKLYQPIHARFYLVVASLVCARYGLPDKAIHPTSQETTYAVLRRLEPRGAPAVDPTRSGTFREFGWVPRGERGSWVELSAVPGGATAVVAGEEPLAAFPLTYVEGPDGRRRRVLAAMVPVARREVYEAAVTPVPISSTDPAAALALPGRSELEAIVLELKSVIRLAGAPTMTEATSVDQLREALFFALIDLASFLSRELSQVWNQAGTDRGGDTLPEKLAKPAFGSSWWQALHTADAHRNDVVSVGAYPPPVAGRSVDEMKADLAALGLEADGPTVQDPFFALVSDAMGAPDPAPDPASGAGPASAADPQVGPSRNAVYAVRFVYQRPRCPDPQRLTMSALSPTFRLAHFHDPDAPFRENRIVLPVDTSLAGLRKFPQAVKVEVSAQLRKQMERIQDVKLGDLDDGSVPGEKDVSLGMVCSLSIPIIAICALVLLMIVVSLLNLVFFWVPLFKKCLPKAPG</sequence>
<accession>A0A543PWV8</accession>
<keyword evidence="2" id="KW-0472">Membrane</keyword>
<keyword evidence="2" id="KW-1133">Transmembrane helix</keyword>
<feature type="compositionally biased region" description="Low complexity" evidence="1">
    <location>
        <begin position="363"/>
        <end position="385"/>
    </location>
</feature>
<feature type="region of interest" description="Disordered" evidence="1">
    <location>
        <begin position="363"/>
        <end position="387"/>
    </location>
</feature>
<dbReference type="EMBL" id="VFQF01000001">
    <property type="protein sequence ID" value="TQN48563.1"/>
    <property type="molecule type" value="Genomic_DNA"/>
</dbReference>